<organism evidence="1 2">
    <name type="scientific">Sphingobacterium spiritivorum ATCC 33300</name>
    <dbReference type="NCBI Taxonomy" id="525372"/>
    <lineage>
        <taxon>Bacteria</taxon>
        <taxon>Pseudomonadati</taxon>
        <taxon>Bacteroidota</taxon>
        <taxon>Sphingobacteriia</taxon>
        <taxon>Sphingobacteriales</taxon>
        <taxon>Sphingobacteriaceae</taxon>
        <taxon>Sphingobacterium</taxon>
    </lineage>
</organism>
<protein>
    <submittedName>
        <fullName evidence="1">Uncharacterized protein</fullName>
    </submittedName>
</protein>
<gene>
    <name evidence="1" type="ORF">HMPREF0765_3728</name>
</gene>
<name>C2G2C2_SPHSI</name>
<comment type="caution">
    <text evidence="1">The sequence shown here is derived from an EMBL/GenBank/DDBJ whole genome shotgun (WGS) entry which is preliminary data.</text>
</comment>
<dbReference type="Proteomes" id="UP000006241">
    <property type="component" value="Unassembled WGS sequence"/>
</dbReference>
<proteinExistence type="predicted"/>
<dbReference type="EMBL" id="ACHB01000087">
    <property type="protein sequence ID" value="EEI90669.1"/>
    <property type="molecule type" value="Genomic_DNA"/>
</dbReference>
<reference evidence="1 2" key="1">
    <citation type="submission" date="2009-01" db="EMBL/GenBank/DDBJ databases">
        <authorList>
            <person name="Qin X."/>
            <person name="Bachman B."/>
            <person name="Battles P."/>
            <person name="Bell A."/>
            <person name="Bess C."/>
            <person name="Bickham C."/>
            <person name="Chaboub L."/>
            <person name="Chen D."/>
            <person name="Coyle M."/>
            <person name="Deiros D.R."/>
            <person name="Dinh H."/>
            <person name="Forbes L."/>
            <person name="Fowler G."/>
            <person name="Francisco L."/>
            <person name="Fu Q."/>
            <person name="Gubbala S."/>
            <person name="Hale W."/>
            <person name="Han Y."/>
            <person name="Hemphill L."/>
            <person name="Highlander S.K."/>
            <person name="Hirani K."/>
            <person name="Hogues M."/>
            <person name="Jackson L."/>
            <person name="Jakkamsetti A."/>
            <person name="Javaid M."/>
            <person name="Jiang H."/>
            <person name="Korchina V."/>
            <person name="Kovar C."/>
            <person name="Lara F."/>
            <person name="Lee S."/>
            <person name="Mata R."/>
            <person name="Mathew T."/>
            <person name="Moen C."/>
            <person name="Morales K."/>
            <person name="Munidasa M."/>
            <person name="Nazareth L."/>
            <person name="Ngo R."/>
            <person name="Nguyen L."/>
            <person name="Okwuonu G."/>
            <person name="Ongeri F."/>
            <person name="Patil S."/>
            <person name="Petrosino J."/>
            <person name="Pham C."/>
            <person name="Pham P."/>
            <person name="Pu L.-L."/>
            <person name="Puazo M."/>
            <person name="Raj R."/>
            <person name="Reid J."/>
            <person name="Rouhana J."/>
            <person name="Saada N."/>
            <person name="Shang Y."/>
            <person name="Simmons D."/>
            <person name="Thornton R."/>
            <person name="Warren J."/>
            <person name="Weissenberger G."/>
            <person name="Zhang J."/>
            <person name="Zhang L."/>
            <person name="Zhou C."/>
            <person name="Zhu D."/>
            <person name="Muzny D."/>
            <person name="Worley K."/>
            <person name="Gibbs R."/>
        </authorList>
    </citation>
    <scope>NUCLEOTIDE SEQUENCE [LARGE SCALE GENOMIC DNA]</scope>
    <source>
        <strain evidence="1 2">ATCC 33300</strain>
    </source>
</reference>
<accession>C2G2C2</accession>
<evidence type="ECO:0000313" key="2">
    <source>
        <dbReference type="Proteomes" id="UP000006241"/>
    </source>
</evidence>
<dbReference type="HOGENOM" id="CLU_3239777_0_0_10"/>
<sequence>MTERRTVIILILIVIMKQRIFSILPGRRYIFTFIYIVTARNYR</sequence>
<evidence type="ECO:0000313" key="1">
    <source>
        <dbReference type="EMBL" id="EEI90669.1"/>
    </source>
</evidence>
<dbReference type="AlphaFoldDB" id="C2G2C2"/>